<dbReference type="RefSeq" id="WP_408129812.1">
    <property type="nucleotide sequence ID" value="NZ_JAQQDH010000004.1"/>
</dbReference>
<dbReference type="InterPro" id="IPR000792">
    <property type="entry name" value="Tscrpt_reg_LuxR_C"/>
</dbReference>
<dbReference type="PANTHER" id="PTHR44688">
    <property type="entry name" value="DNA-BINDING TRANSCRIPTIONAL ACTIVATOR DEVR_DOSR"/>
    <property type="match status" value="1"/>
</dbReference>
<dbReference type="SUPFAM" id="SSF52172">
    <property type="entry name" value="CheY-like"/>
    <property type="match status" value="1"/>
</dbReference>
<dbReference type="InterPro" id="IPR011006">
    <property type="entry name" value="CheY-like_superfamily"/>
</dbReference>
<keyword evidence="1" id="KW-0805">Transcription regulation</keyword>
<evidence type="ECO:0000259" key="6">
    <source>
        <dbReference type="PROSITE" id="PS50110"/>
    </source>
</evidence>
<dbReference type="Gene3D" id="1.10.10.10">
    <property type="entry name" value="Winged helix-like DNA-binding domain superfamily/Winged helix DNA-binding domain"/>
    <property type="match status" value="1"/>
</dbReference>
<proteinExistence type="predicted"/>
<name>A0ABW9C160_9BURK</name>
<evidence type="ECO:0000259" key="5">
    <source>
        <dbReference type="PROSITE" id="PS50043"/>
    </source>
</evidence>
<protein>
    <submittedName>
        <fullName evidence="7">Response regulator</fullName>
    </submittedName>
</protein>
<evidence type="ECO:0000313" key="7">
    <source>
        <dbReference type="EMBL" id="MFM0444933.1"/>
    </source>
</evidence>
<dbReference type="PANTHER" id="PTHR44688:SF16">
    <property type="entry name" value="DNA-BINDING TRANSCRIPTIONAL ACTIVATOR DEVR_DOSR"/>
    <property type="match status" value="1"/>
</dbReference>
<accession>A0ABW9C160</accession>
<dbReference type="Gene3D" id="3.40.50.2300">
    <property type="match status" value="1"/>
</dbReference>
<dbReference type="PROSITE" id="PS50110">
    <property type="entry name" value="RESPONSE_REGULATORY"/>
    <property type="match status" value="1"/>
</dbReference>
<dbReference type="InterPro" id="IPR001789">
    <property type="entry name" value="Sig_transdc_resp-reg_receiver"/>
</dbReference>
<reference evidence="7 8" key="1">
    <citation type="journal article" date="2024" name="Chem. Sci.">
        <title>Discovery of megapolipeptins by genome mining of a Burkholderiales bacteria collection.</title>
        <authorList>
            <person name="Paulo B.S."/>
            <person name="Recchia M.J.J."/>
            <person name="Lee S."/>
            <person name="Fergusson C.H."/>
            <person name="Romanowski S.B."/>
            <person name="Hernandez A."/>
            <person name="Krull N."/>
            <person name="Liu D.Y."/>
            <person name="Cavanagh H."/>
            <person name="Bos A."/>
            <person name="Gray C.A."/>
            <person name="Murphy B.T."/>
            <person name="Linington R.G."/>
            <person name="Eustaquio A.S."/>
        </authorList>
    </citation>
    <scope>NUCLEOTIDE SEQUENCE [LARGE SCALE GENOMIC DNA]</scope>
    <source>
        <strain evidence="7 8">RL17-379-BIB-C</strain>
    </source>
</reference>
<dbReference type="CDD" id="cd17537">
    <property type="entry name" value="REC_FixJ"/>
    <property type="match status" value="1"/>
</dbReference>
<keyword evidence="3" id="KW-0804">Transcription</keyword>
<dbReference type="CDD" id="cd06170">
    <property type="entry name" value="LuxR_C_like"/>
    <property type="match status" value="1"/>
</dbReference>
<keyword evidence="8" id="KW-1185">Reference proteome</keyword>
<dbReference type="PRINTS" id="PR00038">
    <property type="entry name" value="HTHLUXR"/>
</dbReference>
<evidence type="ECO:0000256" key="4">
    <source>
        <dbReference type="PROSITE-ProRule" id="PRU00169"/>
    </source>
</evidence>
<evidence type="ECO:0000256" key="1">
    <source>
        <dbReference type="ARBA" id="ARBA00023015"/>
    </source>
</evidence>
<sequence length="230" mass="24894">MSSSNTSRDRPDGAAATMVYVVDDDESMRGAVSMLLRSVGLAVQTFASAQEFLAFEMPDVPSCLILDVRLKGQSGLAVQEQIAASKLGLPIVFMTAHGDIAMTVKAMKAGAMDFLAKPFRDQDMLDAVTHALARDQERREANRVVDDLRRSYESLTAREREVMAFVAAGLMNKQIAGEMNLSEITVKIHRGQAMRKMGARSLAEFVLKAEALGVTAPQSTASPAVRGSRN</sequence>
<evidence type="ECO:0000256" key="3">
    <source>
        <dbReference type="ARBA" id="ARBA00023163"/>
    </source>
</evidence>
<dbReference type="SMART" id="SM00448">
    <property type="entry name" value="REC"/>
    <property type="match status" value="1"/>
</dbReference>
<dbReference type="Proteomes" id="UP001629288">
    <property type="component" value="Unassembled WGS sequence"/>
</dbReference>
<feature type="domain" description="HTH luxR-type" evidence="5">
    <location>
        <begin position="148"/>
        <end position="213"/>
    </location>
</feature>
<keyword evidence="2" id="KW-0238">DNA-binding</keyword>
<dbReference type="InterPro" id="IPR036388">
    <property type="entry name" value="WH-like_DNA-bd_sf"/>
</dbReference>
<dbReference type="PROSITE" id="PS50043">
    <property type="entry name" value="HTH_LUXR_2"/>
    <property type="match status" value="1"/>
</dbReference>
<dbReference type="Pfam" id="PF00196">
    <property type="entry name" value="GerE"/>
    <property type="match status" value="1"/>
</dbReference>
<organism evidence="7 8">
    <name type="scientific">Paraburkholderia strydomiana</name>
    <dbReference type="NCBI Taxonomy" id="1245417"/>
    <lineage>
        <taxon>Bacteria</taxon>
        <taxon>Pseudomonadati</taxon>
        <taxon>Pseudomonadota</taxon>
        <taxon>Betaproteobacteria</taxon>
        <taxon>Burkholderiales</taxon>
        <taxon>Burkholderiaceae</taxon>
        <taxon>Paraburkholderia</taxon>
    </lineage>
</organism>
<evidence type="ECO:0000256" key="2">
    <source>
        <dbReference type="ARBA" id="ARBA00023125"/>
    </source>
</evidence>
<evidence type="ECO:0000313" key="8">
    <source>
        <dbReference type="Proteomes" id="UP001629288"/>
    </source>
</evidence>
<dbReference type="EMBL" id="JAQQDH010000004">
    <property type="protein sequence ID" value="MFM0444933.1"/>
    <property type="molecule type" value="Genomic_DNA"/>
</dbReference>
<feature type="domain" description="Response regulatory" evidence="6">
    <location>
        <begin position="18"/>
        <end position="132"/>
    </location>
</feature>
<keyword evidence="4" id="KW-0597">Phosphoprotein</keyword>
<dbReference type="Pfam" id="PF00072">
    <property type="entry name" value="Response_reg"/>
    <property type="match status" value="1"/>
</dbReference>
<dbReference type="SMART" id="SM00421">
    <property type="entry name" value="HTH_LUXR"/>
    <property type="match status" value="1"/>
</dbReference>
<comment type="caution">
    <text evidence="7">The sequence shown here is derived from an EMBL/GenBank/DDBJ whole genome shotgun (WGS) entry which is preliminary data.</text>
</comment>
<gene>
    <name evidence="7" type="ORF">PQR00_15195</name>
</gene>
<feature type="modified residue" description="4-aspartylphosphate" evidence="4">
    <location>
        <position position="67"/>
    </location>
</feature>